<keyword evidence="1" id="KW-0472">Membrane</keyword>
<dbReference type="Pfam" id="PF00067">
    <property type="entry name" value="p450"/>
    <property type="match status" value="1"/>
</dbReference>
<evidence type="ECO:0000313" key="3">
    <source>
        <dbReference type="Proteomes" id="UP000439903"/>
    </source>
</evidence>
<gene>
    <name evidence="2" type="ORF">F8M41_004831</name>
</gene>
<dbReference type="GO" id="GO:0005506">
    <property type="term" value="F:iron ion binding"/>
    <property type="evidence" value="ECO:0007669"/>
    <property type="project" value="InterPro"/>
</dbReference>
<name>A0A8H4A6D1_GIGMA</name>
<keyword evidence="1" id="KW-1133">Transmembrane helix</keyword>
<dbReference type="GO" id="GO:0004497">
    <property type="term" value="F:monooxygenase activity"/>
    <property type="evidence" value="ECO:0007669"/>
    <property type="project" value="InterPro"/>
</dbReference>
<evidence type="ECO:0000313" key="2">
    <source>
        <dbReference type="EMBL" id="KAF0434976.1"/>
    </source>
</evidence>
<dbReference type="InterPro" id="IPR036396">
    <property type="entry name" value="Cyt_P450_sf"/>
</dbReference>
<protein>
    <submittedName>
        <fullName evidence="2">Cytochrome P450</fullName>
    </submittedName>
</protein>
<accession>A0A8H4A6D1</accession>
<dbReference type="AlphaFoldDB" id="A0A8H4A6D1"/>
<reference evidence="2 3" key="1">
    <citation type="journal article" date="2019" name="Environ. Microbiol.">
        <title>At the nexus of three kingdoms: the genome of the mycorrhizal fungus Gigaspora margarita provides insights into plant, endobacterial and fungal interactions.</title>
        <authorList>
            <person name="Venice F."/>
            <person name="Ghignone S."/>
            <person name="Salvioli di Fossalunga A."/>
            <person name="Amselem J."/>
            <person name="Novero M."/>
            <person name="Xianan X."/>
            <person name="Sedzielewska Toro K."/>
            <person name="Morin E."/>
            <person name="Lipzen A."/>
            <person name="Grigoriev I.V."/>
            <person name="Henrissat B."/>
            <person name="Martin F.M."/>
            <person name="Bonfante P."/>
        </authorList>
    </citation>
    <scope>NUCLEOTIDE SEQUENCE [LARGE SCALE GENOMIC DNA]</scope>
    <source>
        <strain evidence="2 3">BEG34</strain>
    </source>
</reference>
<dbReference type="PANTHER" id="PTHR24301:SF2">
    <property type="entry name" value="THROMBOXANE-A SYNTHASE"/>
    <property type="match status" value="1"/>
</dbReference>
<dbReference type="Gene3D" id="1.10.630.10">
    <property type="entry name" value="Cytochrome P450"/>
    <property type="match status" value="1"/>
</dbReference>
<keyword evidence="1" id="KW-0812">Transmembrane</keyword>
<dbReference type="EMBL" id="WTPW01001448">
    <property type="protein sequence ID" value="KAF0434976.1"/>
    <property type="molecule type" value="Genomic_DNA"/>
</dbReference>
<dbReference type="GO" id="GO:0020037">
    <property type="term" value="F:heme binding"/>
    <property type="evidence" value="ECO:0007669"/>
    <property type="project" value="InterPro"/>
</dbReference>
<dbReference type="PANTHER" id="PTHR24301">
    <property type="entry name" value="THROMBOXANE-A SYNTHASE"/>
    <property type="match status" value="1"/>
</dbReference>
<keyword evidence="3" id="KW-1185">Reference proteome</keyword>
<feature type="transmembrane region" description="Helical" evidence="1">
    <location>
        <begin position="12"/>
        <end position="31"/>
    </location>
</feature>
<dbReference type="InterPro" id="IPR001128">
    <property type="entry name" value="Cyt_P450"/>
</dbReference>
<proteinExistence type="predicted"/>
<dbReference type="SUPFAM" id="SSF48264">
    <property type="entry name" value="Cytochrome P450"/>
    <property type="match status" value="1"/>
</dbReference>
<dbReference type="PRINTS" id="PR00463">
    <property type="entry name" value="EP450I"/>
</dbReference>
<sequence length="447" mass="52302">MSFRILELLNTADYLIIIFLILFLYLFRFYYNYFTRPNPLPGPLPLPFELESRYFDGNFKHLAADLYQKYGDICEIRLGGYRRIFLSKPDYFENLLSTSKNLALFAKHEYSPDTLGGFGRGMFLNNNYESWKINKYFFLQSVSTPGFNEEAINHANELFEELDGYWNLLKKSCNDDWFEIDFLSWISRFMTDNISIIAIGERGCSMASYYNTFNSDKSNLENSLRKDSKLYNSDKFTRALMTYMRGAIFIHVIHPFLRRYVPYFKNKVNAVLESRDYILKTLDYIIEERKLDFTNTPQKLKSKHDLLSILITTNNDAKSKMSESLTDEEIRSLLCDIFMAGSDTSSNTLCYIIYYICHNPHVKQKMIDEIDSIFPNGNNSSGTLHITYDHLTKLKYCESIIKETFRMTPVQPVSKRMASAECKVAGYTWPAKTMLQLNYASIHMNEK</sequence>
<organism evidence="2 3">
    <name type="scientific">Gigaspora margarita</name>
    <dbReference type="NCBI Taxonomy" id="4874"/>
    <lineage>
        <taxon>Eukaryota</taxon>
        <taxon>Fungi</taxon>
        <taxon>Fungi incertae sedis</taxon>
        <taxon>Mucoromycota</taxon>
        <taxon>Glomeromycotina</taxon>
        <taxon>Glomeromycetes</taxon>
        <taxon>Diversisporales</taxon>
        <taxon>Gigasporaceae</taxon>
        <taxon>Gigaspora</taxon>
    </lineage>
</organism>
<dbReference type="Proteomes" id="UP000439903">
    <property type="component" value="Unassembled WGS sequence"/>
</dbReference>
<dbReference type="InterPro" id="IPR002401">
    <property type="entry name" value="Cyt_P450_E_grp-I"/>
</dbReference>
<dbReference type="OrthoDB" id="2119687at2759"/>
<evidence type="ECO:0000256" key="1">
    <source>
        <dbReference type="SAM" id="Phobius"/>
    </source>
</evidence>
<dbReference type="GO" id="GO:0016705">
    <property type="term" value="F:oxidoreductase activity, acting on paired donors, with incorporation or reduction of molecular oxygen"/>
    <property type="evidence" value="ECO:0007669"/>
    <property type="project" value="InterPro"/>
</dbReference>
<comment type="caution">
    <text evidence="2">The sequence shown here is derived from an EMBL/GenBank/DDBJ whole genome shotgun (WGS) entry which is preliminary data.</text>
</comment>